<accession>A0AAD6NIH3</accession>
<protein>
    <submittedName>
        <fullName evidence="2">Uncharacterized protein</fullName>
    </submittedName>
</protein>
<feature type="compositionally biased region" description="Basic and acidic residues" evidence="1">
    <location>
        <begin position="57"/>
        <end position="71"/>
    </location>
</feature>
<evidence type="ECO:0000313" key="3">
    <source>
        <dbReference type="Proteomes" id="UP001221413"/>
    </source>
</evidence>
<feature type="compositionally biased region" description="Basic and acidic residues" evidence="1">
    <location>
        <begin position="1"/>
        <end position="13"/>
    </location>
</feature>
<dbReference type="EMBL" id="JAQGDS010000010">
    <property type="protein sequence ID" value="KAJ6257828.1"/>
    <property type="molecule type" value="Genomic_DNA"/>
</dbReference>
<dbReference type="Proteomes" id="UP001221413">
    <property type="component" value="Unassembled WGS sequence"/>
</dbReference>
<name>A0AAD6NIH3_DREDA</name>
<comment type="caution">
    <text evidence="2">The sequence shown here is derived from an EMBL/GenBank/DDBJ whole genome shotgun (WGS) entry which is preliminary data.</text>
</comment>
<sequence length="96" mass="10505">MADRRGRDGRGRMGEILVARGSGLSREEWSNPAGRSGEGLAASRMTKPAVTATAPGETERMRLGKPEEARSRKLKSLPQWTGLRKDRRGKMLDAGQ</sequence>
<organism evidence="2 3">
    <name type="scientific">Drechslerella dactyloides</name>
    <name type="common">Nematode-trapping fungus</name>
    <name type="synonym">Arthrobotrys dactyloides</name>
    <dbReference type="NCBI Taxonomy" id="74499"/>
    <lineage>
        <taxon>Eukaryota</taxon>
        <taxon>Fungi</taxon>
        <taxon>Dikarya</taxon>
        <taxon>Ascomycota</taxon>
        <taxon>Pezizomycotina</taxon>
        <taxon>Orbiliomycetes</taxon>
        <taxon>Orbiliales</taxon>
        <taxon>Orbiliaceae</taxon>
        <taxon>Drechslerella</taxon>
    </lineage>
</organism>
<evidence type="ECO:0000256" key="1">
    <source>
        <dbReference type="SAM" id="MobiDB-lite"/>
    </source>
</evidence>
<reference evidence="2" key="1">
    <citation type="submission" date="2023-01" db="EMBL/GenBank/DDBJ databases">
        <title>The chitinases involved in constricting ring structure development in the nematode-trapping fungus Drechslerella dactyloides.</title>
        <authorList>
            <person name="Wang R."/>
            <person name="Zhang L."/>
            <person name="Tang P."/>
            <person name="Li S."/>
            <person name="Liang L."/>
        </authorList>
    </citation>
    <scope>NUCLEOTIDE SEQUENCE</scope>
    <source>
        <strain evidence="2">YMF1.00031</strain>
    </source>
</reference>
<evidence type="ECO:0000313" key="2">
    <source>
        <dbReference type="EMBL" id="KAJ6257828.1"/>
    </source>
</evidence>
<proteinExistence type="predicted"/>
<dbReference type="AlphaFoldDB" id="A0AAD6NIH3"/>
<gene>
    <name evidence="2" type="ORF">Dda_7617</name>
</gene>
<feature type="region of interest" description="Disordered" evidence="1">
    <location>
        <begin position="1"/>
        <end position="96"/>
    </location>
</feature>
<keyword evidence="3" id="KW-1185">Reference proteome</keyword>